<evidence type="ECO:0000313" key="6">
    <source>
        <dbReference type="EMBL" id="QKH79940.1"/>
    </source>
</evidence>
<dbReference type="EC" id="5.2.1.8" evidence="5"/>
<dbReference type="AlphaFoldDB" id="A0A133MXY6"/>
<dbReference type="InterPro" id="IPR020892">
    <property type="entry name" value="Cyclophilin-type_PPIase_CS"/>
</dbReference>
<name>A0A133MXY6_FINMA</name>
<protein>
    <recommendedName>
        <fullName evidence="5">Peptidyl-prolyl cis-trans isomerase</fullName>
        <shortName evidence="5">PPIase</shortName>
        <ecNumber evidence="5">5.2.1.8</ecNumber>
    </recommendedName>
</protein>
<comment type="catalytic activity">
    <reaction evidence="5">
        <text>[protein]-peptidylproline (omega=180) = [protein]-peptidylproline (omega=0)</text>
        <dbReference type="Rhea" id="RHEA:16237"/>
        <dbReference type="Rhea" id="RHEA-COMP:10747"/>
        <dbReference type="Rhea" id="RHEA-COMP:10748"/>
        <dbReference type="ChEBI" id="CHEBI:83833"/>
        <dbReference type="ChEBI" id="CHEBI:83834"/>
        <dbReference type="EC" id="5.2.1.8"/>
    </reaction>
</comment>
<dbReference type="GO" id="GO:0003755">
    <property type="term" value="F:peptidyl-prolyl cis-trans isomerase activity"/>
    <property type="evidence" value="ECO:0007669"/>
    <property type="project" value="UniProtKB-UniRule"/>
</dbReference>
<evidence type="ECO:0000256" key="5">
    <source>
        <dbReference type="RuleBase" id="RU363019"/>
    </source>
</evidence>
<dbReference type="Gene3D" id="2.40.100.10">
    <property type="entry name" value="Cyclophilin-like"/>
    <property type="match status" value="1"/>
</dbReference>
<evidence type="ECO:0000313" key="7">
    <source>
        <dbReference type="Proteomes" id="UP000502899"/>
    </source>
</evidence>
<comment type="function">
    <text evidence="1 5">PPIases accelerate the folding of proteins. It catalyzes the cis-trans isomerization of proline imidic peptide bonds in oligopeptides.</text>
</comment>
<comment type="similarity">
    <text evidence="2 5">Belongs to the cyclophilin-type PPIase family.</text>
</comment>
<evidence type="ECO:0000256" key="2">
    <source>
        <dbReference type="ARBA" id="ARBA00007365"/>
    </source>
</evidence>
<evidence type="ECO:0000256" key="1">
    <source>
        <dbReference type="ARBA" id="ARBA00002388"/>
    </source>
</evidence>
<gene>
    <name evidence="6" type="ORF">FOC70_06135</name>
</gene>
<dbReference type="InterPro" id="IPR044666">
    <property type="entry name" value="Cyclophilin_A-like"/>
</dbReference>
<sequence>MYQTDIPKKDQLIANITTNLGEIKICLFENDAPNCVENFVTHAKEGYYDGTIFHRVIKDFMIQGGDPQGSGYGGESIWKKPFEDEFSENLKNIRGALSMANSGPNTNGSQFFIVQNNSIRKDYIKYLDECDLNEEQKDFYKNNGGCFWLDGKHSVFGQVFEGMEVVDKIARVDTDFSDKPLEDIIINSIEISRS</sequence>
<dbReference type="PIRSF" id="PIRSF001467">
    <property type="entry name" value="Peptidylpro_ismrse"/>
    <property type="match status" value="1"/>
</dbReference>
<dbReference type="PROSITE" id="PS50072">
    <property type="entry name" value="CSA_PPIASE_2"/>
    <property type="match status" value="1"/>
</dbReference>
<dbReference type="PROSITE" id="PS00170">
    <property type="entry name" value="CSA_PPIASE_1"/>
    <property type="match status" value="1"/>
</dbReference>
<dbReference type="InterPro" id="IPR024936">
    <property type="entry name" value="Cyclophilin-type_PPIase"/>
</dbReference>
<dbReference type="GO" id="GO:0006457">
    <property type="term" value="P:protein folding"/>
    <property type="evidence" value="ECO:0007669"/>
    <property type="project" value="InterPro"/>
</dbReference>
<dbReference type="PANTHER" id="PTHR45625:SF4">
    <property type="entry name" value="PEPTIDYLPROLYL ISOMERASE DOMAIN AND WD REPEAT-CONTAINING PROTEIN 1"/>
    <property type="match status" value="1"/>
</dbReference>
<dbReference type="InterPro" id="IPR002130">
    <property type="entry name" value="Cyclophilin-type_PPIase_dom"/>
</dbReference>
<organism evidence="6 7">
    <name type="scientific">Finegoldia magna</name>
    <name type="common">Peptostreptococcus magnus</name>
    <dbReference type="NCBI Taxonomy" id="1260"/>
    <lineage>
        <taxon>Bacteria</taxon>
        <taxon>Bacillati</taxon>
        <taxon>Bacillota</taxon>
        <taxon>Tissierellia</taxon>
        <taxon>Tissierellales</taxon>
        <taxon>Peptoniphilaceae</taxon>
        <taxon>Finegoldia</taxon>
    </lineage>
</organism>
<proteinExistence type="inferred from homology"/>
<dbReference type="PRINTS" id="PR00153">
    <property type="entry name" value="CSAPPISMRASE"/>
</dbReference>
<evidence type="ECO:0000256" key="3">
    <source>
        <dbReference type="ARBA" id="ARBA00023110"/>
    </source>
</evidence>
<evidence type="ECO:0000256" key="4">
    <source>
        <dbReference type="ARBA" id="ARBA00023235"/>
    </source>
</evidence>
<accession>A0A133MXY6</accession>
<dbReference type="SUPFAM" id="SSF50891">
    <property type="entry name" value="Cyclophilin-like"/>
    <property type="match status" value="1"/>
</dbReference>
<dbReference type="RefSeq" id="WP_002841716.1">
    <property type="nucleotide sequence ID" value="NZ_CAMPWK010000010.1"/>
</dbReference>
<dbReference type="Proteomes" id="UP000502899">
    <property type="component" value="Chromosome"/>
</dbReference>
<keyword evidence="3 5" id="KW-0697">Rotamase</keyword>
<dbReference type="Pfam" id="PF00160">
    <property type="entry name" value="Pro_isomerase"/>
    <property type="match status" value="1"/>
</dbReference>
<dbReference type="PANTHER" id="PTHR45625">
    <property type="entry name" value="PEPTIDYL-PROLYL CIS-TRANS ISOMERASE-RELATED"/>
    <property type="match status" value="1"/>
</dbReference>
<dbReference type="InterPro" id="IPR029000">
    <property type="entry name" value="Cyclophilin-like_dom_sf"/>
</dbReference>
<keyword evidence="4 5" id="KW-0413">Isomerase</keyword>
<dbReference type="EMBL" id="CP054000">
    <property type="protein sequence ID" value="QKH79940.1"/>
    <property type="molecule type" value="Genomic_DNA"/>
</dbReference>
<reference evidence="6 7" key="1">
    <citation type="submission" date="2020-05" db="EMBL/GenBank/DDBJ databases">
        <title>FDA dAtabase for Regulatory Grade micrObial Sequences (FDA-ARGOS): Supporting development and validation of Infectious Disease Dx tests.</title>
        <authorList>
            <person name="Pederson C."/>
            <person name="Tallon L."/>
            <person name="Sadzewicz L."/>
            <person name="Zhao X."/>
            <person name="Vavikolanu K."/>
            <person name="Mehta A."/>
            <person name="Aluvathingal J."/>
            <person name="Nadendla S."/>
            <person name="Myers T."/>
            <person name="Yan Y."/>
            <person name="Sichtig H."/>
        </authorList>
    </citation>
    <scope>NUCLEOTIDE SEQUENCE [LARGE SCALE GENOMIC DNA]</scope>
    <source>
        <strain evidence="6 7">FDAARGOS_764</strain>
    </source>
</reference>